<keyword evidence="5 10" id="KW-0489">Methyltransferase</keyword>
<comment type="function">
    <text evidence="8 10">Specifically methylates the N3 position of the uracil ring of uridine 1498 (m3U1498) in 16S rRNA. Acts on the fully assembled 30S ribosomal subunit.</text>
</comment>
<dbReference type="PANTHER" id="PTHR30027">
    <property type="entry name" value="RIBOSOMAL RNA SMALL SUBUNIT METHYLTRANSFERASE E"/>
    <property type="match status" value="1"/>
</dbReference>
<evidence type="ECO:0000256" key="10">
    <source>
        <dbReference type="PIRNR" id="PIRNR015601"/>
    </source>
</evidence>
<sequence>MKNIPRVFLGDNIKSGASMPAPRDVAHYLTRVMRRHDFLAFGGGAEYNASVSDDGKTILIGDQTPHADPSNDITLLFSPIKKTDDLLNMATQLGVAAFQPVITARTVANHVNWARMEKIVTESAEQSNRNSVPKILPVKKFDEIDLSHIVFADERAAYGAKLPTTAHDAKYIFVGPEGGFSDSEFSAFDAAGAMGISLGKTILRAELAAAVAISRVLK</sequence>
<dbReference type="InterPro" id="IPR006700">
    <property type="entry name" value="RsmE"/>
</dbReference>
<evidence type="ECO:0000259" key="11">
    <source>
        <dbReference type="Pfam" id="PF04452"/>
    </source>
</evidence>
<gene>
    <name evidence="12" type="ORF">IAC77_02595</name>
</gene>
<name>A0A940IC60_9PROT</name>
<keyword evidence="6 10" id="KW-0808">Transferase</keyword>
<dbReference type="GO" id="GO:0005737">
    <property type="term" value="C:cytoplasm"/>
    <property type="evidence" value="ECO:0007669"/>
    <property type="project" value="UniProtKB-SubCell"/>
</dbReference>
<dbReference type="EC" id="2.1.1.193" evidence="10"/>
<evidence type="ECO:0000256" key="8">
    <source>
        <dbReference type="ARBA" id="ARBA00025699"/>
    </source>
</evidence>
<dbReference type="GO" id="GO:0070042">
    <property type="term" value="F:rRNA (uridine-N3-)-methyltransferase activity"/>
    <property type="evidence" value="ECO:0007669"/>
    <property type="project" value="TreeGrafter"/>
</dbReference>
<evidence type="ECO:0000256" key="5">
    <source>
        <dbReference type="ARBA" id="ARBA00022603"/>
    </source>
</evidence>
<evidence type="ECO:0000313" key="13">
    <source>
        <dbReference type="Proteomes" id="UP000721442"/>
    </source>
</evidence>
<dbReference type="PIRSF" id="PIRSF015601">
    <property type="entry name" value="MTase_slr0722"/>
    <property type="match status" value="1"/>
</dbReference>
<dbReference type="AlphaFoldDB" id="A0A940IC60"/>
<dbReference type="InterPro" id="IPR046886">
    <property type="entry name" value="RsmE_MTase_dom"/>
</dbReference>
<comment type="similarity">
    <text evidence="2 10">Belongs to the RNA methyltransferase RsmE family.</text>
</comment>
<proteinExistence type="inferred from homology"/>
<feature type="domain" description="Ribosomal RNA small subunit methyltransferase E methyltransferase" evidence="11">
    <location>
        <begin position="71"/>
        <end position="216"/>
    </location>
</feature>
<accession>A0A940IC60</accession>
<comment type="subcellular location">
    <subcellularLocation>
        <location evidence="1 10">Cytoplasm</location>
    </subcellularLocation>
</comment>
<evidence type="ECO:0000313" key="12">
    <source>
        <dbReference type="EMBL" id="MBO8407326.1"/>
    </source>
</evidence>
<keyword evidence="3 10" id="KW-0963">Cytoplasm</keyword>
<dbReference type="EMBL" id="JADINE010000032">
    <property type="protein sequence ID" value="MBO8407326.1"/>
    <property type="molecule type" value="Genomic_DNA"/>
</dbReference>
<comment type="catalytic activity">
    <reaction evidence="9 10">
        <text>uridine(1498) in 16S rRNA + S-adenosyl-L-methionine = N(3)-methyluridine(1498) in 16S rRNA + S-adenosyl-L-homocysteine + H(+)</text>
        <dbReference type="Rhea" id="RHEA:42920"/>
        <dbReference type="Rhea" id="RHEA-COMP:10283"/>
        <dbReference type="Rhea" id="RHEA-COMP:10284"/>
        <dbReference type="ChEBI" id="CHEBI:15378"/>
        <dbReference type="ChEBI" id="CHEBI:57856"/>
        <dbReference type="ChEBI" id="CHEBI:59789"/>
        <dbReference type="ChEBI" id="CHEBI:65315"/>
        <dbReference type="ChEBI" id="CHEBI:74502"/>
        <dbReference type="EC" id="2.1.1.193"/>
    </reaction>
</comment>
<protein>
    <recommendedName>
        <fullName evidence="10">Ribosomal RNA small subunit methyltransferase E</fullName>
        <ecNumber evidence="10">2.1.1.193</ecNumber>
    </recommendedName>
</protein>
<reference evidence="12" key="2">
    <citation type="journal article" date="2021" name="PeerJ">
        <title>Extensive microbial diversity within the chicken gut microbiome revealed by metagenomics and culture.</title>
        <authorList>
            <person name="Gilroy R."/>
            <person name="Ravi A."/>
            <person name="Getino M."/>
            <person name="Pursley I."/>
            <person name="Horton D.L."/>
            <person name="Alikhan N.F."/>
            <person name="Baker D."/>
            <person name="Gharbi K."/>
            <person name="Hall N."/>
            <person name="Watson M."/>
            <person name="Adriaenssens E.M."/>
            <person name="Foster-Nyarko E."/>
            <person name="Jarju S."/>
            <person name="Secka A."/>
            <person name="Antonio M."/>
            <person name="Oren A."/>
            <person name="Chaudhuri R.R."/>
            <person name="La Ragione R."/>
            <person name="Hildebrand F."/>
            <person name="Pallen M.J."/>
        </authorList>
    </citation>
    <scope>NUCLEOTIDE SEQUENCE</scope>
    <source>
        <strain evidence="12">B1-16210</strain>
    </source>
</reference>
<dbReference type="InterPro" id="IPR029028">
    <property type="entry name" value="Alpha/beta_knot_MTases"/>
</dbReference>
<dbReference type="SUPFAM" id="SSF75217">
    <property type="entry name" value="alpha/beta knot"/>
    <property type="match status" value="1"/>
</dbReference>
<evidence type="ECO:0000256" key="9">
    <source>
        <dbReference type="ARBA" id="ARBA00047944"/>
    </source>
</evidence>
<evidence type="ECO:0000256" key="6">
    <source>
        <dbReference type="ARBA" id="ARBA00022679"/>
    </source>
</evidence>
<keyword evidence="7 10" id="KW-0949">S-adenosyl-L-methionine</keyword>
<dbReference type="CDD" id="cd18084">
    <property type="entry name" value="RsmE-like"/>
    <property type="match status" value="1"/>
</dbReference>
<evidence type="ECO:0000256" key="4">
    <source>
        <dbReference type="ARBA" id="ARBA00022552"/>
    </source>
</evidence>
<dbReference type="InterPro" id="IPR029026">
    <property type="entry name" value="tRNA_m1G_MTases_N"/>
</dbReference>
<dbReference type="Proteomes" id="UP000721442">
    <property type="component" value="Unassembled WGS sequence"/>
</dbReference>
<dbReference type="GO" id="GO:0070475">
    <property type="term" value="P:rRNA base methylation"/>
    <property type="evidence" value="ECO:0007669"/>
    <property type="project" value="TreeGrafter"/>
</dbReference>
<comment type="caution">
    <text evidence="12">The sequence shown here is derived from an EMBL/GenBank/DDBJ whole genome shotgun (WGS) entry which is preliminary data.</text>
</comment>
<evidence type="ECO:0000256" key="7">
    <source>
        <dbReference type="ARBA" id="ARBA00022691"/>
    </source>
</evidence>
<evidence type="ECO:0000256" key="3">
    <source>
        <dbReference type="ARBA" id="ARBA00022490"/>
    </source>
</evidence>
<reference evidence="12" key="1">
    <citation type="submission" date="2020-10" db="EMBL/GenBank/DDBJ databases">
        <authorList>
            <person name="Gilroy R."/>
        </authorList>
    </citation>
    <scope>NUCLEOTIDE SEQUENCE</scope>
    <source>
        <strain evidence="12">B1-16210</strain>
    </source>
</reference>
<organism evidence="12 13">
    <name type="scientific">Candidatus Enterousia excrementavium</name>
    <dbReference type="NCBI Taxonomy" id="2840789"/>
    <lineage>
        <taxon>Bacteria</taxon>
        <taxon>Pseudomonadati</taxon>
        <taxon>Pseudomonadota</taxon>
        <taxon>Alphaproteobacteria</taxon>
        <taxon>Candidatus Enterousia</taxon>
    </lineage>
</organism>
<evidence type="ECO:0000256" key="2">
    <source>
        <dbReference type="ARBA" id="ARBA00005528"/>
    </source>
</evidence>
<dbReference type="Pfam" id="PF04452">
    <property type="entry name" value="Methyltrans_RNA"/>
    <property type="match status" value="1"/>
</dbReference>
<dbReference type="PANTHER" id="PTHR30027:SF3">
    <property type="entry name" value="16S RRNA (URACIL(1498)-N(3))-METHYLTRANSFERASE"/>
    <property type="match status" value="1"/>
</dbReference>
<keyword evidence="4 10" id="KW-0698">rRNA processing</keyword>
<dbReference type="Gene3D" id="3.40.1280.10">
    <property type="match status" value="1"/>
</dbReference>
<dbReference type="NCBIfam" id="TIGR00046">
    <property type="entry name" value="RsmE family RNA methyltransferase"/>
    <property type="match status" value="1"/>
</dbReference>
<evidence type="ECO:0000256" key="1">
    <source>
        <dbReference type="ARBA" id="ARBA00004496"/>
    </source>
</evidence>